<evidence type="ECO:0000313" key="5">
    <source>
        <dbReference type="Proteomes" id="UP000188219"/>
    </source>
</evidence>
<dbReference type="PANTHER" id="PTHR21660">
    <property type="entry name" value="THIOESTERASE SUPERFAMILY MEMBER-RELATED"/>
    <property type="match status" value="1"/>
</dbReference>
<feature type="domain" description="Thioesterase" evidence="3">
    <location>
        <begin position="57"/>
        <end position="146"/>
    </location>
</feature>
<dbReference type="InterPro" id="IPR003736">
    <property type="entry name" value="PAAI_dom"/>
</dbReference>
<dbReference type="STRING" id="260552.Mag101_07810"/>
<proteinExistence type="inferred from homology"/>
<keyword evidence="2" id="KW-0378">Hydrolase</keyword>
<evidence type="ECO:0000256" key="2">
    <source>
        <dbReference type="ARBA" id="ARBA00022801"/>
    </source>
</evidence>
<dbReference type="RefSeq" id="WP_077403113.1">
    <property type="nucleotide sequence ID" value="NZ_CP019650.1"/>
</dbReference>
<dbReference type="NCBIfam" id="TIGR00369">
    <property type="entry name" value="unchar_dom_1"/>
    <property type="match status" value="1"/>
</dbReference>
<dbReference type="Proteomes" id="UP000188219">
    <property type="component" value="Chromosome"/>
</dbReference>
<evidence type="ECO:0000313" key="4">
    <source>
        <dbReference type="EMBL" id="AQQ67557.1"/>
    </source>
</evidence>
<dbReference type="CDD" id="cd03443">
    <property type="entry name" value="PaaI_thioesterase"/>
    <property type="match status" value="1"/>
</dbReference>
<accession>A0A1Q2M5J5</accession>
<evidence type="ECO:0000259" key="3">
    <source>
        <dbReference type="Pfam" id="PF03061"/>
    </source>
</evidence>
<dbReference type="AlphaFoldDB" id="A0A1Q2M5J5"/>
<keyword evidence="5" id="KW-1185">Reference proteome</keyword>
<organism evidence="4 5">
    <name type="scientific">Microbulbifer agarilyticus</name>
    <dbReference type="NCBI Taxonomy" id="260552"/>
    <lineage>
        <taxon>Bacteria</taxon>
        <taxon>Pseudomonadati</taxon>
        <taxon>Pseudomonadota</taxon>
        <taxon>Gammaproteobacteria</taxon>
        <taxon>Cellvibrionales</taxon>
        <taxon>Microbulbiferaceae</taxon>
        <taxon>Microbulbifer</taxon>
    </lineage>
</organism>
<reference evidence="4" key="1">
    <citation type="submission" date="2017-02" db="EMBL/GenBank/DDBJ databases">
        <title>Genome of Microbulbifer agarilyticus GP101.</title>
        <authorList>
            <person name="Jung J."/>
            <person name="Bae S.S."/>
            <person name="Baek K."/>
        </authorList>
    </citation>
    <scope>NUCLEOTIDE SEQUENCE [LARGE SCALE GENOMIC DNA]</scope>
    <source>
        <strain evidence="4">GP101</strain>
    </source>
</reference>
<evidence type="ECO:0000256" key="1">
    <source>
        <dbReference type="ARBA" id="ARBA00008324"/>
    </source>
</evidence>
<dbReference type="Pfam" id="PF03061">
    <property type="entry name" value="4HBT"/>
    <property type="match status" value="1"/>
</dbReference>
<dbReference type="GO" id="GO:0047617">
    <property type="term" value="F:fatty acyl-CoA hydrolase activity"/>
    <property type="evidence" value="ECO:0007669"/>
    <property type="project" value="InterPro"/>
</dbReference>
<name>A0A1Q2M5J5_9GAMM</name>
<dbReference type="Gene3D" id="3.10.129.10">
    <property type="entry name" value="Hotdog Thioesterase"/>
    <property type="match status" value="1"/>
</dbReference>
<comment type="similarity">
    <text evidence="1">Belongs to the thioesterase PaaI family.</text>
</comment>
<dbReference type="KEGG" id="maga:Mag101_07810"/>
<gene>
    <name evidence="4" type="ORF">Mag101_07810</name>
</gene>
<dbReference type="EMBL" id="CP019650">
    <property type="protein sequence ID" value="AQQ67557.1"/>
    <property type="molecule type" value="Genomic_DNA"/>
</dbReference>
<dbReference type="SUPFAM" id="SSF54637">
    <property type="entry name" value="Thioesterase/thiol ester dehydrase-isomerase"/>
    <property type="match status" value="1"/>
</dbReference>
<sequence length="155" mass="17351">MTEPSPAEFRNLVEGIFEQVPFVREIGLALHDFNFVEQTLSGRFVTKPELIGNHFQNILHGGVIATALDTVGGFTAMVAAYQRMGGAIDWDEKVQRLMRLGTVDMRVDYLKPGRGEEFICEGSVLRVGNKLVVTRMELRNEKEELIATGTATFLY</sequence>
<dbReference type="PANTHER" id="PTHR21660:SF1">
    <property type="entry name" value="ACYL-COENZYME A THIOESTERASE 13"/>
    <property type="match status" value="1"/>
</dbReference>
<dbReference type="OrthoDB" id="9813158at2"/>
<protein>
    <recommendedName>
        <fullName evidence="3">Thioesterase domain-containing protein</fullName>
    </recommendedName>
</protein>
<dbReference type="InterPro" id="IPR029069">
    <property type="entry name" value="HotDog_dom_sf"/>
</dbReference>
<dbReference type="NCBIfam" id="NF008675">
    <property type="entry name" value="PRK11688.1"/>
    <property type="match status" value="1"/>
</dbReference>
<dbReference type="InterPro" id="IPR006683">
    <property type="entry name" value="Thioestr_dom"/>
</dbReference>
<dbReference type="InterPro" id="IPR039298">
    <property type="entry name" value="ACOT13"/>
</dbReference>
<dbReference type="eggNOG" id="COG2050">
    <property type="taxonomic scope" value="Bacteria"/>
</dbReference>